<reference evidence="4 5" key="1">
    <citation type="submission" date="2024-11" db="EMBL/GenBank/DDBJ databases">
        <title>Chromosome-level genome assembly of the freshwater bivalve Anodonta woodiana.</title>
        <authorList>
            <person name="Chen X."/>
        </authorList>
    </citation>
    <scope>NUCLEOTIDE SEQUENCE [LARGE SCALE GENOMIC DNA]</scope>
    <source>
        <strain evidence="4">MN2024</strain>
        <tissue evidence="4">Gills</tissue>
    </source>
</reference>
<feature type="compositionally biased region" description="Basic and acidic residues" evidence="1">
    <location>
        <begin position="341"/>
        <end position="351"/>
    </location>
</feature>
<gene>
    <name evidence="4" type="ORF">ACJMK2_030853</name>
</gene>
<name>A0ABD3X0J1_SINWO</name>
<feature type="chain" id="PRO_5044839688" evidence="3">
    <location>
        <begin position="17"/>
        <end position="471"/>
    </location>
</feature>
<evidence type="ECO:0000256" key="2">
    <source>
        <dbReference type="SAM" id="Phobius"/>
    </source>
</evidence>
<accession>A0ABD3X0J1</accession>
<feature type="compositionally biased region" description="Basic and acidic residues" evidence="1">
    <location>
        <begin position="362"/>
        <end position="374"/>
    </location>
</feature>
<feature type="signal peptide" evidence="3">
    <location>
        <begin position="1"/>
        <end position="16"/>
    </location>
</feature>
<feature type="transmembrane region" description="Helical" evidence="2">
    <location>
        <begin position="234"/>
        <end position="262"/>
    </location>
</feature>
<dbReference type="EMBL" id="JBJQND010000004">
    <property type="protein sequence ID" value="KAL3878513.1"/>
    <property type="molecule type" value="Genomic_DNA"/>
</dbReference>
<dbReference type="AlphaFoldDB" id="A0ABD3X0J1"/>
<evidence type="ECO:0000256" key="1">
    <source>
        <dbReference type="SAM" id="MobiDB-lite"/>
    </source>
</evidence>
<keyword evidence="2" id="KW-0472">Membrane</keyword>
<comment type="caution">
    <text evidence="4">The sequence shown here is derived from an EMBL/GenBank/DDBJ whole genome shotgun (WGS) entry which is preliminary data.</text>
</comment>
<organism evidence="4 5">
    <name type="scientific">Sinanodonta woodiana</name>
    <name type="common">Chinese pond mussel</name>
    <name type="synonym">Anodonta woodiana</name>
    <dbReference type="NCBI Taxonomy" id="1069815"/>
    <lineage>
        <taxon>Eukaryota</taxon>
        <taxon>Metazoa</taxon>
        <taxon>Spiralia</taxon>
        <taxon>Lophotrochozoa</taxon>
        <taxon>Mollusca</taxon>
        <taxon>Bivalvia</taxon>
        <taxon>Autobranchia</taxon>
        <taxon>Heteroconchia</taxon>
        <taxon>Palaeoheterodonta</taxon>
        <taxon>Unionida</taxon>
        <taxon>Unionoidea</taxon>
        <taxon>Unionidae</taxon>
        <taxon>Unioninae</taxon>
        <taxon>Sinanodonta</taxon>
    </lineage>
</organism>
<keyword evidence="3" id="KW-0732">Signal</keyword>
<feature type="region of interest" description="Disordered" evidence="1">
    <location>
        <begin position="339"/>
        <end position="434"/>
    </location>
</feature>
<keyword evidence="2" id="KW-0812">Transmembrane</keyword>
<keyword evidence="5" id="KW-1185">Reference proteome</keyword>
<evidence type="ECO:0000256" key="3">
    <source>
        <dbReference type="SAM" id="SignalP"/>
    </source>
</evidence>
<evidence type="ECO:0000313" key="5">
    <source>
        <dbReference type="Proteomes" id="UP001634394"/>
    </source>
</evidence>
<keyword evidence="2" id="KW-1133">Transmembrane helix</keyword>
<proteinExistence type="predicted"/>
<evidence type="ECO:0000313" key="4">
    <source>
        <dbReference type="EMBL" id="KAL3878513.1"/>
    </source>
</evidence>
<dbReference type="Proteomes" id="UP001634394">
    <property type="component" value="Unassembled WGS sequence"/>
</dbReference>
<protein>
    <submittedName>
        <fullName evidence="4">Uncharacterized protein</fullName>
    </submittedName>
</protein>
<sequence length="471" mass="53515">MLLYIFFLCFVPCVYSACVFPTDLRGQWRSTSNGLLTFTNITMSNYAASFTSDILSFTCKEISGSNYVVISEPYAVTKNINLYAYLCMQLEKLSSFKYLYTLGTTRDSTFGTRYYLSLSSNENASTVCTMTDTRTAGEYELLVLNTGGKFFCMYSLVSGGYTYLNLWNSDSSPNGVSTFTFTCMVLSKSDATVSATESPKVCQNQQTPTYVDSTGRYYTLTDTLYSTQSASENLAWVALLVVFGFIVVVAVIVAILISIFCIKKPLPITPPPSPLPIVKKRRKKIKRKEWNLVKIPLKRGRSRRTGIRTYTASSTQSRPSPYFSRYDIEFIREYAAGNRNRPPEYDTHSKESSQPPQWQVKWETDLKPSPRLEQSEIAPPEVEVSSNEAPHDTVLKNNKALPTRHVSFDEKPPEPPSRSDTILDDIGWLQPNERKNEPIYEQAHKMWPMLSKKNSKVWYINVEEKEKNPKS</sequence>